<dbReference type="AlphaFoldDB" id="G0VC21"/>
<dbReference type="KEGG" id="ncs:NCAS_0C00380"/>
<dbReference type="EMBL" id="HE576754">
    <property type="protein sequence ID" value="CCC69028.1"/>
    <property type="molecule type" value="Genomic_DNA"/>
</dbReference>
<dbReference type="Gene3D" id="3.40.50.10320">
    <property type="entry name" value="LmbE-like"/>
    <property type="match status" value="1"/>
</dbReference>
<dbReference type="HOGENOM" id="CLU_034979_0_0_1"/>
<dbReference type="GO" id="GO:0006506">
    <property type="term" value="P:GPI anchor biosynthetic process"/>
    <property type="evidence" value="ECO:0007669"/>
    <property type="project" value="UniProtKB-UniPathway"/>
</dbReference>
<dbReference type="STRING" id="1064592.G0VC21"/>
<keyword evidence="4" id="KW-1185">Reference proteome</keyword>
<protein>
    <recommendedName>
        <fullName evidence="2">N-acetylglucosaminylphosphatidylinositol deacetylase</fullName>
        <ecNumber evidence="2">3.5.1.89</ecNumber>
    </recommendedName>
</protein>
<sequence length="276" mass="32387">MFLSNFSFSKLIFKVTKLFLVLWLLYLLSSNRIEQFNTLNYSQLNTKIFHEGTTLNLVIAHPDDEVMFFAPTLLQLDNLMPLSIPINVICFSNGDAQGLGEKRQHELQSSIHALIQNQRQTNVTVLHFQDGNDQIWDIDQMTQYLPQNDHQAFLTFDSHGVSGHKNHIACHNAVWNLKNTNNNVTILTLDSIHHSLLAKYTFFIIDLVKLYWNLWKDQQQPQWESHDKITFFNAYSQYILAYSTMLNAHKSQVVWFRYGWWAFSRFVFSNHLKITT</sequence>
<dbReference type="EC" id="3.5.1.89" evidence="2"/>
<dbReference type="OMA" id="YVLESVN"/>
<gene>
    <name evidence="3" type="primary">NCAS0C00380</name>
    <name evidence="3" type="ordered locus">NCAS_0C00380</name>
</gene>
<dbReference type="eggNOG" id="KOG3332">
    <property type="taxonomic scope" value="Eukaryota"/>
</dbReference>
<dbReference type="InParanoid" id="G0VC21"/>
<dbReference type="Proteomes" id="UP000001640">
    <property type="component" value="Chromosome 3"/>
</dbReference>
<dbReference type="RefSeq" id="XP_003675397.1">
    <property type="nucleotide sequence ID" value="XM_003675349.1"/>
</dbReference>
<reference evidence="3 4" key="1">
    <citation type="journal article" date="2011" name="Proc. Natl. Acad. Sci. U.S.A.">
        <title>Evolutionary erosion of yeast sex chromosomes by mating-type switching accidents.</title>
        <authorList>
            <person name="Gordon J.L."/>
            <person name="Armisen D."/>
            <person name="Proux-Wera E."/>
            <person name="Oheigeartaigh S.S."/>
            <person name="Byrne K.P."/>
            <person name="Wolfe K.H."/>
        </authorList>
    </citation>
    <scope>NUCLEOTIDE SEQUENCE [LARGE SCALE GENOMIC DNA]</scope>
    <source>
        <strain evidence="4">ATCC 76901 / BCRC 22586 / CBS 4309 / NBRC 1992 / NRRL Y-12630</strain>
    </source>
</reference>
<dbReference type="Pfam" id="PF02585">
    <property type="entry name" value="PIG-L"/>
    <property type="match status" value="1"/>
</dbReference>
<organism evidence="3 4">
    <name type="scientific">Naumovozyma castellii</name>
    <name type="common">Yeast</name>
    <name type="synonym">Saccharomyces castellii</name>
    <dbReference type="NCBI Taxonomy" id="27288"/>
    <lineage>
        <taxon>Eukaryota</taxon>
        <taxon>Fungi</taxon>
        <taxon>Dikarya</taxon>
        <taxon>Ascomycota</taxon>
        <taxon>Saccharomycotina</taxon>
        <taxon>Saccharomycetes</taxon>
        <taxon>Saccharomycetales</taxon>
        <taxon>Saccharomycetaceae</taxon>
        <taxon>Naumovozyma</taxon>
    </lineage>
</organism>
<comment type="similarity">
    <text evidence="1">Belongs to the PIGL family.</text>
</comment>
<reference key="2">
    <citation type="submission" date="2011-08" db="EMBL/GenBank/DDBJ databases">
        <title>Genome sequence of Naumovozyma castellii.</title>
        <authorList>
            <person name="Gordon J.L."/>
            <person name="Armisen D."/>
            <person name="Proux-Wera E."/>
            <person name="OhEigeartaigh S.S."/>
            <person name="Byrne K.P."/>
            <person name="Wolfe K.H."/>
        </authorList>
    </citation>
    <scope>NUCLEOTIDE SEQUENCE</scope>
    <source>
        <strain>Type strain:CBS 4309</strain>
    </source>
</reference>
<dbReference type="GeneID" id="96902614"/>
<dbReference type="InterPro" id="IPR003737">
    <property type="entry name" value="GlcNAc_PI_deacetylase-related"/>
</dbReference>
<evidence type="ECO:0000313" key="3">
    <source>
        <dbReference type="EMBL" id="CCC69028.1"/>
    </source>
</evidence>
<evidence type="ECO:0000256" key="1">
    <source>
        <dbReference type="ARBA" id="ARBA00006066"/>
    </source>
</evidence>
<evidence type="ECO:0000313" key="4">
    <source>
        <dbReference type="Proteomes" id="UP000001640"/>
    </source>
</evidence>
<dbReference type="GO" id="GO:0016020">
    <property type="term" value="C:membrane"/>
    <property type="evidence" value="ECO:0007669"/>
    <property type="project" value="GOC"/>
</dbReference>
<dbReference type="PANTHER" id="PTHR12993">
    <property type="entry name" value="N-ACETYLGLUCOSAMINYL-PHOSPHATIDYLINOSITOL DE-N-ACETYLASE-RELATED"/>
    <property type="match status" value="1"/>
</dbReference>
<dbReference type="PANTHER" id="PTHR12993:SF11">
    <property type="entry name" value="N-ACETYLGLUCOSAMINYL-PHOSPHATIDYLINOSITOL DE-N-ACETYLASE"/>
    <property type="match status" value="1"/>
</dbReference>
<accession>G0VC21</accession>
<dbReference type="SUPFAM" id="SSF102588">
    <property type="entry name" value="LmbE-like"/>
    <property type="match status" value="1"/>
</dbReference>
<dbReference type="GO" id="GO:0005783">
    <property type="term" value="C:endoplasmic reticulum"/>
    <property type="evidence" value="ECO:0007669"/>
    <property type="project" value="TreeGrafter"/>
</dbReference>
<name>G0VC21_NAUCA</name>
<dbReference type="GO" id="GO:0000225">
    <property type="term" value="F:N-acetylglucosaminylphosphatidylinositol deacetylase activity"/>
    <property type="evidence" value="ECO:0007669"/>
    <property type="project" value="UniProtKB-EC"/>
</dbReference>
<dbReference type="OrthoDB" id="440160at2759"/>
<dbReference type="InterPro" id="IPR024078">
    <property type="entry name" value="LmbE-like_dom_sf"/>
</dbReference>
<proteinExistence type="inferred from homology"/>
<evidence type="ECO:0000256" key="2">
    <source>
        <dbReference type="ARBA" id="ARBA00012176"/>
    </source>
</evidence>
<dbReference type="FunCoup" id="G0VC21">
    <property type="interactions" value="573"/>
</dbReference>
<dbReference type="UniPathway" id="UPA00196"/>